<dbReference type="InterPro" id="IPR029058">
    <property type="entry name" value="AB_hydrolase_fold"/>
</dbReference>
<accession>A0AAD4R3I9</accession>
<feature type="chain" id="PRO_5042252367" evidence="1">
    <location>
        <begin position="22"/>
        <end position="288"/>
    </location>
</feature>
<dbReference type="InterPro" id="IPR002918">
    <property type="entry name" value="Lipase_EstA/Esterase_EstB"/>
</dbReference>
<gene>
    <name evidence="2" type="ORF">DdX_12378</name>
</gene>
<keyword evidence="3" id="KW-1185">Reference proteome</keyword>
<protein>
    <submittedName>
        <fullName evidence="2">Lipase (Class 2) domain-containing protein</fullName>
    </submittedName>
</protein>
<evidence type="ECO:0000313" key="2">
    <source>
        <dbReference type="EMBL" id="KAI1707543.1"/>
    </source>
</evidence>
<comment type="caution">
    <text evidence="2">The sequence shown here is derived from an EMBL/GenBank/DDBJ whole genome shotgun (WGS) entry which is preliminary data.</text>
</comment>
<evidence type="ECO:0000313" key="3">
    <source>
        <dbReference type="Proteomes" id="UP001201812"/>
    </source>
</evidence>
<dbReference type="Proteomes" id="UP001201812">
    <property type="component" value="Unassembled WGS sequence"/>
</dbReference>
<dbReference type="EMBL" id="JAKKPZ010000040">
    <property type="protein sequence ID" value="KAI1707543.1"/>
    <property type="molecule type" value="Genomic_DNA"/>
</dbReference>
<keyword evidence="1" id="KW-0732">Signal</keyword>
<dbReference type="Gene3D" id="3.40.50.1820">
    <property type="entry name" value="alpha/beta hydrolase"/>
    <property type="match status" value="1"/>
</dbReference>
<dbReference type="PANTHER" id="PTHR32015:SF1">
    <property type="entry name" value="LIPASE"/>
    <property type="match status" value="1"/>
</dbReference>
<dbReference type="AlphaFoldDB" id="A0AAD4R3I9"/>
<name>A0AAD4R3I9_9BILA</name>
<organism evidence="2 3">
    <name type="scientific">Ditylenchus destructor</name>
    <dbReference type="NCBI Taxonomy" id="166010"/>
    <lineage>
        <taxon>Eukaryota</taxon>
        <taxon>Metazoa</taxon>
        <taxon>Ecdysozoa</taxon>
        <taxon>Nematoda</taxon>
        <taxon>Chromadorea</taxon>
        <taxon>Rhabditida</taxon>
        <taxon>Tylenchina</taxon>
        <taxon>Tylenchomorpha</taxon>
        <taxon>Sphaerularioidea</taxon>
        <taxon>Anguinidae</taxon>
        <taxon>Anguininae</taxon>
        <taxon>Ditylenchus</taxon>
    </lineage>
</organism>
<evidence type="ECO:0000256" key="1">
    <source>
        <dbReference type="SAM" id="SignalP"/>
    </source>
</evidence>
<dbReference type="Pfam" id="PF01674">
    <property type="entry name" value="Lipase_2"/>
    <property type="match status" value="1"/>
</dbReference>
<proteinExistence type="predicted"/>
<feature type="signal peptide" evidence="1">
    <location>
        <begin position="1"/>
        <end position="21"/>
    </location>
</feature>
<dbReference type="PANTHER" id="PTHR32015">
    <property type="entry name" value="FASTING INDUCED LIPASE"/>
    <property type="match status" value="1"/>
</dbReference>
<sequence length="288" mass="32486">MAHKKLFVSVLAISLVVFVEGTLTEHFRSWLDENYGRDIGAKLERSERYRLIGGSFGGKKDDNDVIKNQPVIFIHGTTISAQAFVPHRQYFIERGYTEAELYATTYADAGRTPFYSKPMYCEDVQQVRQFITAVHEYTNSTVDIVAYSMGVAITRKAMMGGRCVDTGDYLGRPITQYVDSYVAVAGVAYGMEKCPDKMKACNPVNGMICTSEYIRDVNSKMERYEGASSYAIYSKDDFLVGQKCCDHPCSELKNANLTVVRQQYDHISVFTMTKEIQYALVSHKSVDI</sequence>
<dbReference type="GO" id="GO:0016298">
    <property type="term" value="F:lipase activity"/>
    <property type="evidence" value="ECO:0007669"/>
    <property type="project" value="TreeGrafter"/>
</dbReference>
<dbReference type="SUPFAM" id="SSF53474">
    <property type="entry name" value="alpha/beta-Hydrolases"/>
    <property type="match status" value="1"/>
</dbReference>
<reference evidence="2" key="1">
    <citation type="submission" date="2022-01" db="EMBL/GenBank/DDBJ databases">
        <title>Genome Sequence Resource for Two Populations of Ditylenchus destructor, the Migratory Endoparasitic Phytonematode.</title>
        <authorList>
            <person name="Zhang H."/>
            <person name="Lin R."/>
            <person name="Xie B."/>
        </authorList>
    </citation>
    <scope>NUCLEOTIDE SEQUENCE</scope>
    <source>
        <strain evidence="2">BazhouSP</strain>
    </source>
</reference>
<dbReference type="GO" id="GO:0016042">
    <property type="term" value="P:lipid catabolic process"/>
    <property type="evidence" value="ECO:0007669"/>
    <property type="project" value="InterPro"/>
</dbReference>